<keyword evidence="3" id="KW-0999">Mitochondrion inner membrane</keyword>
<keyword evidence="5" id="KW-0496">Mitochondrion</keyword>
<reference evidence="7" key="1">
    <citation type="journal article" date="2020" name="Stud. Mycol.">
        <title>101 Dothideomycetes genomes: a test case for predicting lifestyles and emergence of pathogens.</title>
        <authorList>
            <person name="Haridas S."/>
            <person name="Albert R."/>
            <person name="Binder M."/>
            <person name="Bloem J."/>
            <person name="Labutti K."/>
            <person name="Salamov A."/>
            <person name="Andreopoulos B."/>
            <person name="Baker S."/>
            <person name="Barry K."/>
            <person name="Bills G."/>
            <person name="Bluhm B."/>
            <person name="Cannon C."/>
            <person name="Castanera R."/>
            <person name="Culley D."/>
            <person name="Daum C."/>
            <person name="Ezra D."/>
            <person name="Gonzalez J."/>
            <person name="Henrissat B."/>
            <person name="Kuo A."/>
            <person name="Liang C."/>
            <person name="Lipzen A."/>
            <person name="Lutzoni F."/>
            <person name="Magnuson J."/>
            <person name="Mondo S."/>
            <person name="Nolan M."/>
            <person name="Ohm R."/>
            <person name="Pangilinan J."/>
            <person name="Park H.-J."/>
            <person name="Ramirez L."/>
            <person name="Alfaro M."/>
            <person name="Sun H."/>
            <person name="Tritt A."/>
            <person name="Yoshinaga Y."/>
            <person name="Zwiers L.-H."/>
            <person name="Turgeon B."/>
            <person name="Goodwin S."/>
            <person name="Spatafora J."/>
            <person name="Crous P."/>
            <person name="Grigoriev I."/>
        </authorList>
    </citation>
    <scope>NUCLEOTIDE SEQUENCE</scope>
    <source>
        <strain evidence="7">CBS 269.34</strain>
    </source>
</reference>
<evidence type="ECO:0000313" key="8">
    <source>
        <dbReference type="Proteomes" id="UP000799750"/>
    </source>
</evidence>
<dbReference type="GO" id="GO:0005743">
    <property type="term" value="C:mitochondrial inner membrane"/>
    <property type="evidence" value="ECO:0007669"/>
    <property type="project" value="UniProtKB-SubCell"/>
</dbReference>
<evidence type="ECO:0000256" key="2">
    <source>
        <dbReference type="ARBA" id="ARBA00022692"/>
    </source>
</evidence>
<sequence>MASESKPFHPQDAISTTVHATMITTGAGALVAGVQNTLAKQNIGAMGILTRSGGTIAVYAAMGASYAFAKTASANLREKNDSYNTAIGGFFAGSMMGLKSTNIRVRSTPAILGYGACLAVVLSAFDYAGGSLTGYSQDPEVDDVARVEFLRKNRRIPVEQTIAELGEGRGIYGPGYEERRRERLKQRYGVDFTGVPSAH</sequence>
<dbReference type="GO" id="GO:0006120">
    <property type="term" value="P:mitochondrial electron transport, NADH to ubiquinone"/>
    <property type="evidence" value="ECO:0007669"/>
    <property type="project" value="InterPro"/>
</dbReference>
<protein>
    <recommendedName>
        <fullName evidence="9">NADH-ubiquinone oxidoreductase 213 kDa subunit</fullName>
    </recommendedName>
</protein>
<dbReference type="PANTHER" id="PTHR21382:SF1">
    <property type="entry name" value="NADH DEHYDROGENASE [UBIQUINONE] 1 ALPHA SUBCOMPLEX SUBUNIT 11"/>
    <property type="match status" value="1"/>
</dbReference>
<dbReference type="Proteomes" id="UP000799750">
    <property type="component" value="Unassembled WGS sequence"/>
</dbReference>
<evidence type="ECO:0000256" key="4">
    <source>
        <dbReference type="ARBA" id="ARBA00022989"/>
    </source>
</evidence>
<dbReference type="EMBL" id="MU004183">
    <property type="protein sequence ID" value="KAF2500071.1"/>
    <property type="molecule type" value="Genomic_DNA"/>
</dbReference>
<comment type="subcellular location">
    <subcellularLocation>
        <location evidence="1">Mitochondrion inner membrane</location>
        <topology evidence="1">Multi-pass membrane protein</topology>
    </subcellularLocation>
</comment>
<proteinExistence type="predicted"/>
<evidence type="ECO:0000256" key="5">
    <source>
        <dbReference type="ARBA" id="ARBA00023128"/>
    </source>
</evidence>
<evidence type="ECO:0008006" key="9">
    <source>
        <dbReference type="Google" id="ProtNLM"/>
    </source>
</evidence>
<keyword evidence="6" id="KW-0472">Membrane</keyword>
<evidence type="ECO:0000256" key="6">
    <source>
        <dbReference type="ARBA" id="ARBA00023136"/>
    </source>
</evidence>
<name>A0A6A6R659_9PEZI</name>
<keyword evidence="4" id="KW-1133">Transmembrane helix</keyword>
<accession>A0A6A6R659</accession>
<evidence type="ECO:0000256" key="1">
    <source>
        <dbReference type="ARBA" id="ARBA00004448"/>
    </source>
</evidence>
<evidence type="ECO:0000256" key="3">
    <source>
        <dbReference type="ARBA" id="ARBA00022792"/>
    </source>
</evidence>
<keyword evidence="8" id="KW-1185">Reference proteome</keyword>
<dbReference type="InterPro" id="IPR039205">
    <property type="entry name" value="NDUFA11"/>
</dbReference>
<dbReference type="AlphaFoldDB" id="A0A6A6R659"/>
<dbReference type="OrthoDB" id="1913277at2759"/>
<evidence type="ECO:0000313" key="7">
    <source>
        <dbReference type="EMBL" id="KAF2500071.1"/>
    </source>
</evidence>
<gene>
    <name evidence="7" type="ORF">BU16DRAFT_578097</name>
</gene>
<keyword evidence="2" id="KW-0812">Transmembrane</keyword>
<organism evidence="7 8">
    <name type="scientific">Lophium mytilinum</name>
    <dbReference type="NCBI Taxonomy" id="390894"/>
    <lineage>
        <taxon>Eukaryota</taxon>
        <taxon>Fungi</taxon>
        <taxon>Dikarya</taxon>
        <taxon>Ascomycota</taxon>
        <taxon>Pezizomycotina</taxon>
        <taxon>Dothideomycetes</taxon>
        <taxon>Pleosporomycetidae</taxon>
        <taxon>Mytilinidiales</taxon>
        <taxon>Mytilinidiaceae</taxon>
        <taxon>Lophium</taxon>
    </lineage>
</organism>
<dbReference type="PANTHER" id="PTHR21382">
    <property type="entry name" value="NADH-UBIQUINONE OXIDOREDUCTASE SUBUNIT"/>
    <property type="match status" value="1"/>
</dbReference>
<dbReference type="GO" id="GO:0045271">
    <property type="term" value="C:respiratory chain complex I"/>
    <property type="evidence" value="ECO:0007669"/>
    <property type="project" value="InterPro"/>
</dbReference>